<dbReference type="PANTHER" id="PTHR43119:SF1">
    <property type="entry name" value="ABC TRANSPORTER DOMAIN-CONTAINING PROTEIN"/>
    <property type="match status" value="1"/>
</dbReference>
<evidence type="ECO:0000259" key="1">
    <source>
        <dbReference type="Pfam" id="PF00005"/>
    </source>
</evidence>
<dbReference type="PANTHER" id="PTHR43119">
    <property type="entry name" value="ABC TRANSPORT PROTEIN ATP-BINDING COMPONENT-RELATED"/>
    <property type="match status" value="1"/>
</dbReference>
<dbReference type="Pfam" id="PF00005">
    <property type="entry name" value="ABC_tran"/>
    <property type="match status" value="1"/>
</dbReference>
<dbReference type="STRING" id="98765.A0A2R6PN66"/>
<dbReference type="AlphaFoldDB" id="A0A2R6PN66"/>
<comment type="caution">
    <text evidence="2">The sequence shown here is derived from an EMBL/GenBank/DDBJ whole genome shotgun (WGS) entry which is preliminary data.</text>
</comment>
<name>A0A2R6PN66_9APHY</name>
<dbReference type="GO" id="GO:0016887">
    <property type="term" value="F:ATP hydrolysis activity"/>
    <property type="evidence" value="ECO:0007669"/>
    <property type="project" value="InterPro"/>
</dbReference>
<sequence length="131" mass="14304">MFSKQNKTTDVPRTDTEGSIEVAKSWGIEEELWDRNWSDLSGGESQRIALAVAVGLKTAEVLLLDEPTSALDAGTSNTVEEYLKRQVHGGEGALKALVWITHSKEQGERVGTKFLYIADGGVQEENINSVV</sequence>
<keyword evidence="3" id="KW-1185">Reference proteome</keyword>
<feature type="domain" description="ABC transporter" evidence="1">
    <location>
        <begin position="26"/>
        <end position="69"/>
    </location>
</feature>
<gene>
    <name evidence="2" type="ORF">PHLCEN_2v4474</name>
</gene>
<organism evidence="2 3">
    <name type="scientific">Hermanssonia centrifuga</name>
    <dbReference type="NCBI Taxonomy" id="98765"/>
    <lineage>
        <taxon>Eukaryota</taxon>
        <taxon>Fungi</taxon>
        <taxon>Dikarya</taxon>
        <taxon>Basidiomycota</taxon>
        <taxon>Agaricomycotina</taxon>
        <taxon>Agaricomycetes</taxon>
        <taxon>Polyporales</taxon>
        <taxon>Meruliaceae</taxon>
        <taxon>Hermanssonia</taxon>
    </lineage>
</organism>
<dbReference type="InterPro" id="IPR003439">
    <property type="entry name" value="ABC_transporter-like_ATP-bd"/>
</dbReference>
<proteinExistence type="predicted"/>
<dbReference type="SUPFAM" id="SSF52540">
    <property type="entry name" value="P-loop containing nucleoside triphosphate hydrolases"/>
    <property type="match status" value="1"/>
</dbReference>
<evidence type="ECO:0000313" key="2">
    <source>
        <dbReference type="EMBL" id="PSR94046.1"/>
    </source>
</evidence>
<dbReference type="EMBL" id="MLYV02000463">
    <property type="protein sequence ID" value="PSR94046.1"/>
    <property type="molecule type" value="Genomic_DNA"/>
</dbReference>
<dbReference type="Proteomes" id="UP000186601">
    <property type="component" value="Unassembled WGS sequence"/>
</dbReference>
<dbReference type="Gene3D" id="3.40.50.300">
    <property type="entry name" value="P-loop containing nucleotide triphosphate hydrolases"/>
    <property type="match status" value="1"/>
</dbReference>
<dbReference type="GO" id="GO:0005524">
    <property type="term" value="F:ATP binding"/>
    <property type="evidence" value="ECO:0007669"/>
    <property type="project" value="InterPro"/>
</dbReference>
<reference evidence="2 3" key="1">
    <citation type="submission" date="2018-02" db="EMBL/GenBank/DDBJ databases">
        <title>Genome sequence of the basidiomycete white-rot fungus Phlebia centrifuga.</title>
        <authorList>
            <person name="Granchi Z."/>
            <person name="Peng M."/>
            <person name="de Vries R.P."/>
            <person name="Hilden K."/>
            <person name="Makela M.R."/>
            <person name="Grigoriev I."/>
            <person name="Riley R."/>
        </authorList>
    </citation>
    <scope>NUCLEOTIDE SEQUENCE [LARGE SCALE GENOMIC DNA]</scope>
    <source>
        <strain evidence="2 3">FBCC195</strain>
    </source>
</reference>
<accession>A0A2R6PN66</accession>
<protein>
    <recommendedName>
        <fullName evidence="1">ABC transporter domain-containing protein</fullName>
    </recommendedName>
</protein>
<dbReference type="InterPro" id="IPR027417">
    <property type="entry name" value="P-loop_NTPase"/>
</dbReference>
<dbReference type="OrthoDB" id="6593433at2759"/>
<evidence type="ECO:0000313" key="3">
    <source>
        <dbReference type="Proteomes" id="UP000186601"/>
    </source>
</evidence>